<proteinExistence type="predicted"/>
<evidence type="ECO:0000313" key="1">
    <source>
        <dbReference type="EMBL" id="CRL00242.1"/>
    </source>
</evidence>
<sequence>MKLYLLRFFIDVTIEISARLETKEQICIPLNLKVHEKKFIECEGVEVLSKRQKNQQLIQIEVYLWHDESSSFKGMEQATSVMYLHEATVKETERNHCESINYKIVNLTPDKKLWK</sequence>
<keyword evidence="2" id="KW-1185">Reference proteome</keyword>
<dbReference type="AlphaFoldDB" id="A0A1J1IKF3"/>
<dbReference type="EMBL" id="CVRI01000054">
    <property type="protein sequence ID" value="CRL00242.1"/>
    <property type="molecule type" value="Genomic_DNA"/>
</dbReference>
<accession>A0A1J1IKF3</accession>
<organism evidence="1 2">
    <name type="scientific">Clunio marinus</name>
    <dbReference type="NCBI Taxonomy" id="568069"/>
    <lineage>
        <taxon>Eukaryota</taxon>
        <taxon>Metazoa</taxon>
        <taxon>Ecdysozoa</taxon>
        <taxon>Arthropoda</taxon>
        <taxon>Hexapoda</taxon>
        <taxon>Insecta</taxon>
        <taxon>Pterygota</taxon>
        <taxon>Neoptera</taxon>
        <taxon>Endopterygota</taxon>
        <taxon>Diptera</taxon>
        <taxon>Nematocera</taxon>
        <taxon>Chironomoidea</taxon>
        <taxon>Chironomidae</taxon>
        <taxon>Clunio</taxon>
    </lineage>
</organism>
<name>A0A1J1IKF3_9DIPT</name>
<dbReference type="Proteomes" id="UP000183832">
    <property type="component" value="Unassembled WGS sequence"/>
</dbReference>
<protein>
    <submittedName>
        <fullName evidence="1">CLUMA_CG013515, isoform A</fullName>
    </submittedName>
</protein>
<evidence type="ECO:0000313" key="2">
    <source>
        <dbReference type="Proteomes" id="UP000183832"/>
    </source>
</evidence>
<gene>
    <name evidence="1" type="ORF">CLUMA_CG013515</name>
</gene>
<reference evidence="1 2" key="1">
    <citation type="submission" date="2015-04" db="EMBL/GenBank/DDBJ databases">
        <authorList>
            <person name="Syromyatnikov M.Y."/>
            <person name="Popov V.N."/>
        </authorList>
    </citation>
    <scope>NUCLEOTIDE SEQUENCE [LARGE SCALE GENOMIC DNA]</scope>
</reference>